<feature type="region of interest" description="Disordered" evidence="2">
    <location>
        <begin position="692"/>
        <end position="714"/>
    </location>
</feature>
<keyword evidence="3" id="KW-0614">Plasmid</keyword>
<accession>A0A191VB04</accession>
<sequence>MGSSSTPGREPYRAGDRHTVHGSALADTLHSSAREARRALDAVAAAVYLVDEERGELRLALADGSAPSFFTFPGRMAAATPSATVRAWTSGRVAALIDPDPPGPDQEHVLPYPYAALSAPVVAGGRRFGALTVLRVETGGPFRPTEERTLEGVGRRLAETLTGLEEKDVTVAAGPMPTLVPAERVVDTSVRTPGWGVHGVPGSPGTSMMFPLRRLAELLNRATTMDDVVAAAQYCLMSALRAEAMVLISERQGRLWVLGRGGDSVNMARRLHGTGADSRTPAAAAFRGRPLYVTREPASGHGEDVDGERRSEAYLPLTGDGQFVDLPFADRSRVVAVCGLAFPGVRRFPPEERALLGMMAGLLGAAVDRVELSAEQREAARLLQRFLLPSRLPDLPRLTTAVRYRPAGVASKVGGDWFDVFKATDDRAVLVIGDVEGHAMESAAVMGQVRTAMASYAIEGHTPATMIDRTGRVLAELGTTLTVTCCVVALDTVDGLAQVALAGHPAPLVRRPDGTVEALDAPANVPLGVPRIHPYEGREHTLAPGSVLMMYTNGLVASGSASPEACARGMLEPGGDTAASHLEDWADRIVAEVSTPQQRRDDAALLLARYEGAGGLEEPRAAGLHIQRRDLRGVKAARTFVHHQLGSWGLADMADVVELAASEIVTNALVHAGSDVDLRLRVFGDHLRLEVRDSDSNPPIPSSLSRDEEPPEAEHGRGMLIVEALADEWASHPNGQGKTVSVDLVIPQG</sequence>
<dbReference type="Pfam" id="PF13581">
    <property type="entry name" value="HATPase_c_2"/>
    <property type="match status" value="1"/>
</dbReference>
<dbReference type="InterPro" id="IPR029016">
    <property type="entry name" value="GAF-like_dom_sf"/>
</dbReference>
<dbReference type="KEGG" id="spav:Spa2297_33815"/>
<dbReference type="SUPFAM" id="SSF55874">
    <property type="entry name" value="ATPase domain of HSP90 chaperone/DNA topoisomerase II/histidine kinase"/>
    <property type="match status" value="1"/>
</dbReference>
<dbReference type="CDD" id="cd16936">
    <property type="entry name" value="HATPase_RsbW-like"/>
    <property type="match status" value="1"/>
</dbReference>
<dbReference type="SMART" id="SM00065">
    <property type="entry name" value="GAF"/>
    <property type="match status" value="2"/>
</dbReference>
<dbReference type="GO" id="GO:0016791">
    <property type="term" value="F:phosphatase activity"/>
    <property type="evidence" value="ECO:0007669"/>
    <property type="project" value="TreeGrafter"/>
</dbReference>
<dbReference type="RefSeq" id="WP_064732386.1">
    <property type="nucleotide sequence ID" value="NZ_BMRX01000026.1"/>
</dbReference>
<gene>
    <name evidence="3" type="ORF">Spa2297_33815</name>
</gene>
<dbReference type="SUPFAM" id="SSF55781">
    <property type="entry name" value="GAF domain-like"/>
    <property type="match status" value="2"/>
</dbReference>
<protein>
    <submittedName>
        <fullName evidence="3">Uncharacterized protein</fullName>
    </submittedName>
</protein>
<name>A0A191VB04_9ACTN</name>
<proteinExistence type="predicted"/>
<reference evidence="3 4" key="1">
    <citation type="submission" date="2016-05" db="EMBL/GenBank/DDBJ databases">
        <title>Non-Contiguous Finished Genome Sequence of Streptomyces parvulus 2297 Integrated Site-Specifically with Actinophage R4.</title>
        <authorList>
            <person name="Nishizawa T."/>
            <person name="Miura T."/>
            <person name="Harada C."/>
            <person name="Guo Y."/>
            <person name="Narisawa K."/>
            <person name="Ohta H."/>
            <person name="Takahashi H."/>
            <person name="Shirai M."/>
        </authorList>
    </citation>
    <scope>NUCLEOTIDE SEQUENCE [LARGE SCALE GENOMIC DNA]</scope>
    <source>
        <strain evidence="3 4">2297</strain>
        <plasmid evidence="4">pspa1</plasmid>
    </source>
</reference>
<dbReference type="PANTHER" id="PTHR43156">
    <property type="entry name" value="STAGE II SPORULATION PROTEIN E-RELATED"/>
    <property type="match status" value="1"/>
</dbReference>
<dbReference type="InterPro" id="IPR001932">
    <property type="entry name" value="PPM-type_phosphatase-like_dom"/>
</dbReference>
<dbReference type="InterPro" id="IPR036457">
    <property type="entry name" value="PPM-type-like_dom_sf"/>
</dbReference>
<dbReference type="SMART" id="SM00331">
    <property type="entry name" value="PP2C_SIG"/>
    <property type="match status" value="1"/>
</dbReference>
<geneLocation type="plasmid" evidence="4">
    <name>pspa1</name>
</geneLocation>
<dbReference type="InterPro" id="IPR003594">
    <property type="entry name" value="HATPase_dom"/>
</dbReference>
<organism evidence="3 4">
    <name type="scientific">Streptomyces parvulus</name>
    <dbReference type="NCBI Taxonomy" id="146923"/>
    <lineage>
        <taxon>Bacteria</taxon>
        <taxon>Bacillati</taxon>
        <taxon>Actinomycetota</taxon>
        <taxon>Actinomycetes</taxon>
        <taxon>Kitasatosporales</taxon>
        <taxon>Streptomycetaceae</taxon>
        <taxon>Streptomyces</taxon>
    </lineage>
</organism>
<evidence type="ECO:0000256" key="1">
    <source>
        <dbReference type="ARBA" id="ARBA00022801"/>
    </source>
</evidence>
<dbReference type="Gene3D" id="3.60.40.10">
    <property type="entry name" value="PPM-type phosphatase domain"/>
    <property type="match status" value="1"/>
</dbReference>
<dbReference type="Gene3D" id="3.30.565.10">
    <property type="entry name" value="Histidine kinase-like ATPase, C-terminal domain"/>
    <property type="match status" value="1"/>
</dbReference>
<dbReference type="Proteomes" id="UP000078468">
    <property type="component" value="Plasmid pspa1"/>
</dbReference>
<dbReference type="InterPro" id="IPR052016">
    <property type="entry name" value="Bact_Sigma-Reg"/>
</dbReference>
<evidence type="ECO:0000313" key="4">
    <source>
        <dbReference type="Proteomes" id="UP000078468"/>
    </source>
</evidence>
<dbReference type="Pfam" id="PF07228">
    <property type="entry name" value="SpoIIE"/>
    <property type="match status" value="1"/>
</dbReference>
<evidence type="ECO:0000313" key="3">
    <source>
        <dbReference type="EMBL" id="ANJ12058.1"/>
    </source>
</evidence>
<dbReference type="AlphaFoldDB" id="A0A191VB04"/>
<feature type="compositionally biased region" description="Basic and acidic residues" evidence="2">
    <location>
        <begin position="705"/>
        <end position="714"/>
    </location>
</feature>
<dbReference type="PANTHER" id="PTHR43156:SF2">
    <property type="entry name" value="STAGE II SPORULATION PROTEIN E"/>
    <property type="match status" value="1"/>
</dbReference>
<dbReference type="SUPFAM" id="SSF81606">
    <property type="entry name" value="PP2C-like"/>
    <property type="match status" value="1"/>
</dbReference>
<keyword evidence="1" id="KW-0378">Hydrolase</keyword>
<dbReference type="InterPro" id="IPR036890">
    <property type="entry name" value="HATPase_C_sf"/>
</dbReference>
<dbReference type="GeneID" id="91309888"/>
<evidence type="ECO:0000256" key="2">
    <source>
        <dbReference type="SAM" id="MobiDB-lite"/>
    </source>
</evidence>
<dbReference type="EMBL" id="CP015867">
    <property type="protein sequence ID" value="ANJ12058.1"/>
    <property type="molecule type" value="Genomic_DNA"/>
</dbReference>
<dbReference type="InterPro" id="IPR003018">
    <property type="entry name" value="GAF"/>
</dbReference>
<dbReference type="Pfam" id="PF01590">
    <property type="entry name" value="GAF"/>
    <property type="match status" value="1"/>
</dbReference>
<dbReference type="Gene3D" id="3.30.450.40">
    <property type="match status" value="2"/>
</dbReference>